<organism evidence="12 13">
    <name type="scientific">Pedobacter hartonius</name>
    <dbReference type="NCBI Taxonomy" id="425514"/>
    <lineage>
        <taxon>Bacteria</taxon>
        <taxon>Pseudomonadati</taxon>
        <taxon>Bacteroidota</taxon>
        <taxon>Sphingobacteriia</taxon>
        <taxon>Sphingobacteriales</taxon>
        <taxon>Sphingobacteriaceae</taxon>
        <taxon>Pedobacter</taxon>
    </lineage>
</organism>
<dbReference type="InterPro" id="IPR037066">
    <property type="entry name" value="Plug_dom_sf"/>
</dbReference>
<evidence type="ECO:0000256" key="9">
    <source>
        <dbReference type="RuleBase" id="RU003357"/>
    </source>
</evidence>
<keyword evidence="13" id="KW-1185">Reference proteome</keyword>
<dbReference type="Gene3D" id="2.40.170.20">
    <property type="entry name" value="TonB-dependent receptor, beta-barrel domain"/>
    <property type="match status" value="1"/>
</dbReference>
<evidence type="ECO:0000256" key="2">
    <source>
        <dbReference type="ARBA" id="ARBA00022448"/>
    </source>
</evidence>
<dbReference type="GO" id="GO:0009279">
    <property type="term" value="C:cell outer membrane"/>
    <property type="evidence" value="ECO:0007669"/>
    <property type="project" value="UniProtKB-SubCell"/>
</dbReference>
<evidence type="ECO:0000256" key="6">
    <source>
        <dbReference type="ARBA" id="ARBA00023136"/>
    </source>
</evidence>
<dbReference type="InterPro" id="IPR039426">
    <property type="entry name" value="TonB-dep_rcpt-like"/>
</dbReference>
<evidence type="ECO:0000259" key="10">
    <source>
        <dbReference type="Pfam" id="PF00593"/>
    </source>
</evidence>
<evidence type="ECO:0000259" key="11">
    <source>
        <dbReference type="Pfam" id="PF07715"/>
    </source>
</evidence>
<dbReference type="Gene3D" id="2.60.40.1120">
    <property type="entry name" value="Carboxypeptidase-like, regulatory domain"/>
    <property type="match status" value="1"/>
</dbReference>
<evidence type="ECO:0000256" key="4">
    <source>
        <dbReference type="ARBA" id="ARBA00022692"/>
    </source>
</evidence>
<dbReference type="Gene3D" id="2.170.130.10">
    <property type="entry name" value="TonB-dependent receptor, plug domain"/>
    <property type="match status" value="1"/>
</dbReference>
<dbReference type="PROSITE" id="PS52016">
    <property type="entry name" value="TONB_DEPENDENT_REC_3"/>
    <property type="match status" value="1"/>
</dbReference>
<dbReference type="InterPro" id="IPR000531">
    <property type="entry name" value="Beta-barrel_TonB"/>
</dbReference>
<protein>
    <submittedName>
        <fullName evidence="12">TonB-linked outer membrane protein, SusC/RagA family</fullName>
    </submittedName>
</protein>
<dbReference type="Pfam" id="PF00593">
    <property type="entry name" value="TonB_dep_Rec_b-barrel"/>
    <property type="match status" value="1"/>
</dbReference>
<dbReference type="InterPro" id="IPR036942">
    <property type="entry name" value="Beta-barrel_TonB_sf"/>
</dbReference>
<proteinExistence type="inferred from homology"/>
<dbReference type="InterPro" id="IPR023996">
    <property type="entry name" value="TonB-dep_OMP_SusC/RagA"/>
</dbReference>
<dbReference type="SUPFAM" id="SSF56935">
    <property type="entry name" value="Porins"/>
    <property type="match status" value="1"/>
</dbReference>
<reference evidence="12 13" key="1">
    <citation type="submission" date="2016-10" db="EMBL/GenBank/DDBJ databases">
        <authorList>
            <person name="de Groot N.N."/>
        </authorList>
    </citation>
    <scope>NUCLEOTIDE SEQUENCE [LARGE SCALE GENOMIC DNA]</scope>
    <source>
        <strain evidence="12 13">DSM 19033</strain>
    </source>
</reference>
<dbReference type="Gene3D" id="3.55.50.30">
    <property type="match status" value="1"/>
</dbReference>
<evidence type="ECO:0000313" key="12">
    <source>
        <dbReference type="EMBL" id="SEB17733.1"/>
    </source>
</evidence>
<evidence type="ECO:0000256" key="1">
    <source>
        <dbReference type="ARBA" id="ARBA00004571"/>
    </source>
</evidence>
<dbReference type="InterPro" id="IPR012910">
    <property type="entry name" value="Plug_dom"/>
</dbReference>
<evidence type="ECO:0000256" key="3">
    <source>
        <dbReference type="ARBA" id="ARBA00022452"/>
    </source>
</evidence>
<feature type="domain" description="TonB-dependent receptor-like beta-barrel" evidence="10">
    <location>
        <begin position="525"/>
        <end position="897"/>
    </location>
</feature>
<keyword evidence="7 8" id="KW-0998">Cell outer membrane</keyword>
<dbReference type="InterPro" id="IPR008969">
    <property type="entry name" value="CarboxyPept-like_regulatory"/>
</dbReference>
<dbReference type="NCBIfam" id="TIGR04057">
    <property type="entry name" value="SusC_RagA_signa"/>
    <property type="match status" value="1"/>
</dbReference>
<sequence>MKKRTLLYQNYIKAYILIVTLVLSFPQMLLANSTEDQVLARRISITFDNTNLRKAFSQLQQVRNVDMAYDDKLLQLDTKNIKAKKFDNEQISAILNYLLSGTDITYSLSGKTILILKRPPTQQQGISGRVVDSAGKTFPGASLKVMETNRTYTTNAEGFYTIALPSGSYTIEAAFISFETQRKTVKVENGTGATVDFVLQTSEKLLDQVVIVGYGSQSRRSLSTAISSYDGKKMEGAPVNSIGDNLKGKLAGVRVATTDAQPGANPQFLIRGGSSINQSNEPIIMVDGVQRDITGLNPNDIESIEVLKDAASAGIYGARASNGVILITTKKGGRQDPQIIFQSEAGIQQPETKFNLVSAADYLRILRPALATSLFPGVLSGAESAGTGNTETSIWTTRYLNPGEAVPSGWESIADPVEPSKTLVFQNNDQQKQWFGNAAWQSHYIGVNGGQDKVRYAASAGYNKDSGIGVNTGFSALTFHGNTSFDLSKKLTATTIFDYAQTDLQDLPENKRASVTRGLSIPFTHRDYLANGTPALGPNNTTLPAAFYKQYYDRGNIQKRSTATFKLNYTILDGLNAVAQFTNHNRNTRSNSFTKGNAISTLRETYEGFSELNRINFQGYMNYKKTISNAHQIDLLGGYEYYNDKINTLNAGVTGATSDKVPTLNSGTQAIAGYPNSARTEEAIISYFGRANYSYLNRYLFSLTMRADASSKFSKENRWGYFPAGSAAWIVSDENFWGHKNTVNFLKLRTSYGLTGNNGIGLFDTYGSYINGVKYNGNSTIQLGTMPNLGLKWETTAQFDAGVDMGLFNNKLQLSADFYNKVTRDLLFNISLPDITGYNSGIANVGKVKFYGFDFELNSTNIKKQHFEWSSSFTYSYNMNKVLKLNNNGIAQNRINGIIMGNGTQYGGIAEGERLGGIFGYKVDHIIQNQAQADAALYDALSRGFRVADGKNSASNPALAGRKDIGDYEWVNRPGSTKGVNGNEIINAEDQFLLGNVSPHSTGGLTNTFKYKNYSLGITLDFALGHTIYNALQARYFMATFGNANYNLVYDVQETWKQPGDDTKYAKFTVNDPDWGNSNFSRTSNIFAQKGDYLCIRDVVFTYDLPKACISKLGVKGLALSVRGNTLYYFTAVKGVSPEAVTSGGLYTYADTYDSNYNPYPPARKILLGVKASF</sequence>
<keyword evidence="6 8" id="KW-0472">Membrane</keyword>
<keyword evidence="5 9" id="KW-0798">TonB box</keyword>
<dbReference type="NCBIfam" id="TIGR04056">
    <property type="entry name" value="OMP_RagA_SusC"/>
    <property type="match status" value="1"/>
</dbReference>
<evidence type="ECO:0000256" key="5">
    <source>
        <dbReference type="ARBA" id="ARBA00023077"/>
    </source>
</evidence>
<dbReference type="RefSeq" id="WP_217631605.1">
    <property type="nucleotide sequence ID" value="NZ_FNRA01000014.1"/>
</dbReference>
<dbReference type="Pfam" id="PF07715">
    <property type="entry name" value="Plug"/>
    <property type="match status" value="1"/>
</dbReference>
<keyword evidence="3 8" id="KW-1134">Transmembrane beta strand</keyword>
<dbReference type="Proteomes" id="UP000198850">
    <property type="component" value="Unassembled WGS sequence"/>
</dbReference>
<comment type="similarity">
    <text evidence="8 9">Belongs to the TonB-dependent receptor family.</text>
</comment>
<gene>
    <name evidence="12" type="ORF">SAMN05443550_11412</name>
</gene>
<evidence type="ECO:0000256" key="8">
    <source>
        <dbReference type="PROSITE-ProRule" id="PRU01360"/>
    </source>
</evidence>
<dbReference type="AlphaFoldDB" id="A0A1H4H7C7"/>
<evidence type="ECO:0000256" key="7">
    <source>
        <dbReference type="ARBA" id="ARBA00023237"/>
    </source>
</evidence>
<evidence type="ECO:0000313" key="13">
    <source>
        <dbReference type="Proteomes" id="UP000198850"/>
    </source>
</evidence>
<dbReference type="EMBL" id="FNRA01000014">
    <property type="protein sequence ID" value="SEB17733.1"/>
    <property type="molecule type" value="Genomic_DNA"/>
</dbReference>
<keyword evidence="4 8" id="KW-0812">Transmembrane</keyword>
<dbReference type="InterPro" id="IPR023997">
    <property type="entry name" value="TonB-dep_OMP_SusC/RagA_CS"/>
</dbReference>
<comment type="subcellular location">
    <subcellularLocation>
        <location evidence="1 8">Cell outer membrane</location>
        <topology evidence="1 8">Multi-pass membrane protein</topology>
    </subcellularLocation>
</comment>
<keyword evidence="2 8" id="KW-0813">Transport</keyword>
<feature type="domain" description="TonB-dependent receptor plug" evidence="11">
    <location>
        <begin position="220"/>
        <end position="324"/>
    </location>
</feature>
<dbReference type="SUPFAM" id="SSF49464">
    <property type="entry name" value="Carboxypeptidase regulatory domain-like"/>
    <property type="match status" value="1"/>
</dbReference>
<accession>A0A1H4H7C7</accession>
<dbReference type="STRING" id="425514.SAMN05443550_11412"/>
<dbReference type="Pfam" id="PF13715">
    <property type="entry name" value="CarbopepD_reg_2"/>
    <property type="match status" value="1"/>
</dbReference>
<name>A0A1H4H7C7_9SPHI</name>